<dbReference type="PANTHER" id="PTHR11601">
    <property type="entry name" value="CYSTEINE DESULFURYLASE FAMILY MEMBER"/>
    <property type="match status" value="1"/>
</dbReference>
<evidence type="ECO:0000313" key="15">
    <source>
        <dbReference type="Proteomes" id="UP001516390"/>
    </source>
</evidence>
<dbReference type="Gene3D" id="3.40.640.10">
    <property type="entry name" value="Type I PLP-dependent aspartate aminotransferase-like (Major domain)"/>
    <property type="match status" value="1"/>
</dbReference>
<proteinExistence type="inferred from homology"/>
<evidence type="ECO:0000256" key="9">
    <source>
        <dbReference type="ARBA" id="ARBA00023004"/>
    </source>
</evidence>
<evidence type="ECO:0000256" key="4">
    <source>
        <dbReference type="ARBA" id="ARBA00012239"/>
    </source>
</evidence>
<evidence type="ECO:0000256" key="11">
    <source>
        <dbReference type="ARBA" id="ARBA00050776"/>
    </source>
</evidence>
<comment type="similarity">
    <text evidence="3">Belongs to the class-V pyridoxal-phosphate-dependent aminotransferase family. NifS/IscS subfamily.</text>
</comment>
<reference evidence="14 15" key="1">
    <citation type="submission" date="2017-09" db="EMBL/GenBank/DDBJ databases">
        <authorList>
            <person name="Jakob F."/>
        </authorList>
    </citation>
    <scope>NUCLEOTIDE SEQUENCE [LARGE SCALE GENOMIC DNA]</scope>
    <source>
        <strain evidence="14 15">TMW 2.1880</strain>
    </source>
</reference>
<dbReference type="InterPro" id="IPR015424">
    <property type="entry name" value="PyrdxlP-dep_Trfase"/>
</dbReference>
<protein>
    <recommendedName>
        <fullName evidence="5">Cysteine desulfurase</fullName>
        <ecNumber evidence="4">2.8.1.7</ecNumber>
    </recommendedName>
</protein>
<dbReference type="SUPFAM" id="SSF53383">
    <property type="entry name" value="PLP-dependent transferases"/>
    <property type="match status" value="1"/>
</dbReference>
<dbReference type="Gene3D" id="3.90.1150.10">
    <property type="entry name" value="Aspartate Aminotransferase, domain 1"/>
    <property type="match status" value="1"/>
</dbReference>
<feature type="domain" description="Aminotransferase class V" evidence="13">
    <location>
        <begin position="13"/>
        <end position="375"/>
    </location>
</feature>
<accession>A0ABR5ZPT5</accession>
<evidence type="ECO:0000256" key="1">
    <source>
        <dbReference type="ARBA" id="ARBA00001933"/>
    </source>
</evidence>
<comment type="catalytic activity">
    <reaction evidence="11">
        <text>(sulfur carrier)-H + L-cysteine = (sulfur carrier)-SH + L-alanine</text>
        <dbReference type="Rhea" id="RHEA:43892"/>
        <dbReference type="Rhea" id="RHEA-COMP:14737"/>
        <dbReference type="Rhea" id="RHEA-COMP:14739"/>
        <dbReference type="ChEBI" id="CHEBI:29917"/>
        <dbReference type="ChEBI" id="CHEBI:35235"/>
        <dbReference type="ChEBI" id="CHEBI:57972"/>
        <dbReference type="ChEBI" id="CHEBI:64428"/>
        <dbReference type="EC" id="2.8.1.7"/>
    </reaction>
</comment>
<comment type="function">
    <text evidence="2">Catalyzes the removal of elemental sulfur atoms from cysteine to produce alanine. Seems to participate in the biosynthesis of the nitrogenase metalloclusters by providing the inorganic sulfur required for the Fe-S core formation.</text>
</comment>
<dbReference type="EC" id="2.8.1.7" evidence="4"/>
<dbReference type="Proteomes" id="UP001516390">
    <property type="component" value="Unassembled WGS sequence"/>
</dbReference>
<dbReference type="RefSeq" id="WP_182082388.1">
    <property type="nucleotide sequence ID" value="NZ_NWUS01000004.1"/>
</dbReference>
<dbReference type="PANTHER" id="PTHR11601:SF34">
    <property type="entry name" value="CYSTEINE DESULFURASE"/>
    <property type="match status" value="1"/>
</dbReference>
<organism evidence="14 15">
    <name type="scientific">Bombella favorum</name>
    <dbReference type="NCBI Taxonomy" id="2039164"/>
    <lineage>
        <taxon>Bacteria</taxon>
        <taxon>Pseudomonadati</taxon>
        <taxon>Pseudomonadota</taxon>
        <taxon>Alphaproteobacteria</taxon>
        <taxon>Acetobacterales</taxon>
        <taxon>Acetobacteraceae</taxon>
        <taxon>Bombella</taxon>
    </lineage>
</organism>
<dbReference type="PROSITE" id="PS00595">
    <property type="entry name" value="AA_TRANSFER_CLASS_5"/>
    <property type="match status" value="1"/>
</dbReference>
<evidence type="ECO:0000256" key="7">
    <source>
        <dbReference type="ARBA" id="ARBA00022723"/>
    </source>
</evidence>
<dbReference type="InterPro" id="IPR015421">
    <property type="entry name" value="PyrdxlP-dep_Trfase_major"/>
</dbReference>
<keyword evidence="8" id="KW-0663">Pyridoxal phosphate</keyword>
<comment type="cofactor">
    <cofactor evidence="1 12">
        <name>pyridoxal 5'-phosphate</name>
        <dbReference type="ChEBI" id="CHEBI:597326"/>
    </cofactor>
</comment>
<keyword evidence="15" id="KW-1185">Reference proteome</keyword>
<dbReference type="InterPro" id="IPR016454">
    <property type="entry name" value="Cysteine_dSase"/>
</dbReference>
<dbReference type="Pfam" id="PF00266">
    <property type="entry name" value="Aminotran_5"/>
    <property type="match status" value="1"/>
</dbReference>
<keyword evidence="9" id="KW-0408">Iron</keyword>
<evidence type="ECO:0000256" key="6">
    <source>
        <dbReference type="ARBA" id="ARBA00022679"/>
    </source>
</evidence>
<dbReference type="InterPro" id="IPR015422">
    <property type="entry name" value="PyrdxlP-dep_Trfase_small"/>
</dbReference>
<dbReference type="Gene3D" id="1.10.260.50">
    <property type="match status" value="1"/>
</dbReference>
<evidence type="ECO:0000256" key="12">
    <source>
        <dbReference type="RuleBase" id="RU004504"/>
    </source>
</evidence>
<evidence type="ECO:0000256" key="2">
    <source>
        <dbReference type="ARBA" id="ARBA00003120"/>
    </source>
</evidence>
<name>A0ABR5ZPT5_9PROT</name>
<gene>
    <name evidence="14" type="ORF">CPA57_08545</name>
</gene>
<dbReference type="InterPro" id="IPR020578">
    <property type="entry name" value="Aminotrans_V_PyrdxlP_BS"/>
</dbReference>
<evidence type="ECO:0000256" key="8">
    <source>
        <dbReference type="ARBA" id="ARBA00022898"/>
    </source>
</evidence>
<dbReference type="EMBL" id="NWUS01000004">
    <property type="protein sequence ID" value="MBA5726313.1"/>
    <property type="molecule type" value="Genomic_DNA"/>
</dbReference>
<dbReference type="GO" id="GO:0031071">
    <property type="term" value="F:cysteine desulfurase activity"/>
    <property type="evidence" value="ECO:0007669"/>
    <property type="project" value="UniProtKB-EC"/>
</dbReference>
<evidence type="ECO:0000259" key="13">
    <source>
        <dbReference type="Pfam" id="PF00266"/>
    </source>
</evidence>
<evidence type="ECO:0000313" key="14">
    <source>
        <dbReference type="EMBL" id="MBA5726313.1"/>
    </source>
</evidence>
<keyword evidence="6 14" id="KW-0808">Transferase</keyword>
<dbReference type="PIRSF" id="PIRSF005572">
    <property type="entry name" value="NifS"/>
    <property type="match status" value="1"/>
</dbReference>
<evidence type="ECO:0000256" key="10">
    <source>
        <dbReference type="ARBA" id="ARBA00023014"/>
    </source>
</evidence>
<evidence type="ECO:0000256" key="5">
    <source>
        <dbReference type="ARBA" id="ARBA00013558"/>
    </source>
</evidence>
<dbReference type="InterPro" id="IPR000192">
    <property type="entry name" value="Aminotrans_V_dom"/>
</dbReference>
<keyword evidence="10" id="KW-0411">Iron-sulfur</keyword>
<keyword evidence="7" id="KW-0479">Metal-binding</keyword>
<sequence length="388" mass="40846">MVGKGACSSDGVIYLDYLATTPCDPAVVEAMLPWFMQHPANAGSLHVPGRRAEEAVEQARAELAAALHVSPQELIWTSGATESNNLAIKGAARFLKEQGDKRRRIITVATEHKCVLESVRSLADEGFEPVILPVEPDGRLLPDCLEDALKTPALLVSIMAANNETGVVQDLASLIPLVKQAGALLHVDMAQMFGKLPCTLEGVDLASVSAHKIYGPKGVGALYVRRRPRVRLAPLLSGGGQERGVRSGTLPVPLIVGMGVAARLAVETQLAEADRLAGLRDRLWQGMRQLFPVVHLNGAPAPRLPGVLNICLPAGPEARQALALVPGVAFSSGSACSAASGAPSYVLKAMGLTDVEARRSLRLSVGRFTSAGDVECAVARFGQGFAGR</sequence>
<evidence type="ECO:0000256" key="3">
    <source>
        <dbReference type="ARBA" id="ARBA00006490"/>
    </source>
</evidence>
<comment type="caution">
    <text evidence="14">The sequence shown here is derived from an EMBL/GenBank/DDBJ whole genome shotgun (WGS) entry which is preliminary data.</text>
</comment>